<dbReference type="Pfam" id="PF12663">
    <property type="entry name" value="DUF3788"/>
    <property type="match status" value="1"/>
</dbReference>
<dbReference type="AlphaFoldDB" id="A0A1V4SI75"/>
<dbReference type="OrthoDB" id="9090890at2"/>
<proteinExistence type="predicted"/>
<dbReference type="STRING" id="48256.CLHUN_29150"/>
<name>A0A1V4SI75_RUMHU</name>
<sequence length="143" mass="17220">MYERMLIKEVQPSMEDIFSTIGKEGEKHWKILDEFFRSSYDIEAEIRFPFGNSYGWGVRYRHRSKTLCYMFPENGAFTVFFQIGKQEVARVLEKLADFLPRTVEIWEKRYPCGEGGWLYYRVLKPEEINDIKELIKFKKKPVR</sequence>
<organism evidence="1 2">
    <name type="scientific">Ruminiclostridium hungatei</name>
    <name type="common">Clostridium hungatei</name>
    <dbReference type="NCBI Taxonomy" id="48256"/>
    <lineage>
        <taxon>Bacteria</taxon>
        <taxon>Bacillati</taxon>
        <taxon>Bacillota</taxon>
        <taxon>Clostridia</taxon>
        <taxon>Eubacteriales</taxon>
        <taxon>Oscillospiraceae</taxon>
        <taxon>Ruminiclostridium</taxon>
    </lineage>
</organism>
<reference evidence="1 2" key="1">
    <citation type="submission" date="2017-03" db="EMBL/GenBank/DDBJ databases">
        <title>Genome sequence of Clostridium hungatei DSM 14427.</title>
        <authorList>
            <person name="Poehlein A."/>
            <person name="Daniel R."/>
        </authorList>
    </citation>
    <scope>NUCLEOTIDE SEQUENCE [LARGE SCALE GENOMIC DNA]</scope>
    <source>
        <strain evidence="1 2">DSM 14427</strain>
    </source>
</reference>
<evidence type="ECO:0000313" key="1">
    <source>
        <dbReference type="EMBL" id="OPX43165.1"/>
    </source>
</evidence>
<dbReference type="EMBL" id="MZGX01000020">
    <property type="protein sequence ID" value="OPX43165.1"/>
    <property type="molecule type" value="Genomic_DNA"/>
</dbReference>
<keyword evidence="2" id="KW-1185">Reference proteome</keyword>
<accession>A0A1V4SI75</accession>
<protein>
    <recommendedName>
        <fullName evidence="3">DUF3788 domain-containing protein</fullName>
    </recommendedName>
</protein>
<dbReference type="RefSeq" id="WP_080065367.1">
    <property type="nucleotide sequence ID" value="NZ_MZGX01000020.1"/>
</dbReference>
<evidence type="ECO:0000313" key="2">
    <source>
        <dbReference type="Proteomes" id="UP000191554"/>
    </source>
</evidence>
<gene>
    <name evidence="1" type="ORF">CLHUN_29150</name>
</gene>
<comment type="caution">
    <text evidence="1">The sequence shown here is derived from an EMBL/GenBank/DDBJ whole genome shotgun (WGS) entry which is preliminary data.</text>
</comment>
<dbReference type="Proteomes" id="UP000191554">
    <property type="component" value="Unassembled WGS sequence"/>
</dbReference>
<evidence type="ECO:0008006" key="3">
    <source>
        <dbReference type="Google" id="ProtNLM"/>
    </source>
</evidence>
<dbReference type="InterPro" id="IPR024265">
    <property type="entry name" value="DUF3788"/>
</dbReference>